<dbReference type="EMBL" id="MU003494">
    <property type="protein sequence ID" value="KAF2476177.1"/>
    <property type="molecule type" value="Genomic_DNA"/>
</dbReference>
<dbReference type="Proteomes" id="UP000799755">
    <property type="component" value="Unassembled WGS sequence"/>
</dbReference>
<comment type="caution">
    <text evidence="1">The sequence shown here is derived from an EMBL/GenBank/DDBJ whole genome shotgun (WGS) entry which is preliminary data.</text>
</comment>
<sequence>MKHAEAYVLALVGLSNAAPMPQFSLPSGVSIPGFSLPAGFSLPSGGLPKPTRRPGFSIPSGGGFSGGLSISSAPALASTAEPTGTLPASVVATPTSRATQATSTTLADGGTVGSNCTPQGSGGGNTENGVADKNCCTDLTIVFARGTSEAGNVGTVAGPPMFKSLRSKLGANRVTIQGVNYPADAAGNINQGASGGPAMASSVKAALSQCPNTKVVVSGYSQGGMVVHNAFSAQGLTSTQVTAAVLFGDPMLRLGRVGDLSSTKVKEFCASGDAVCENGTGTITSAHLSYGKNADEAADFIINAAGLS</sequence>
<evidence type="ECO:0000313" key="2">
    <source>
        <dbReference type="Proteomes" id="UP000799755"/>
    </source>
</evidence>
<protein>
    <submittedName>
        <fullName evidence="1">Cutinase-domain-containing protein</fullName>
    </submittedName>
</protein>
<accession>A0ACB6RAQ2</accession>
<reference evidence="1" key="1">
    <citation type="journal article" date="2020" name="Stud. Mycol.">
        <title>101 Dothideomycetes genomes: a test case for predicting lifestyles and emergence of pathogens.</title>
        <authorList>
            <person name="Haridas S."/>
            <person name="Albert R."/>
            <person name="Binder M."/>
            <person name="Bloem J."/>
            <person name="Labutti K."/>
            <person name="Salamov A."/>
            <person name="Andreopoulos B."/>
            <person name="Baker S."/>
            <person name="Barry K."/>
            <person name="Bills G."/>
            <person name="Bluhm B."/>
            <person name="Cannon C."/>
            <person name="Castanera R."/>
            <person name="Culley D."/>
            <person name="Daum C."/>
            <person name="Ezra D."/>
            <person name="Gonzalez J."/>
            <person name="Henrissat B."/>
            <person name="Kuo A."/>
            <person name="Liang C."/>
            <person name="Lipzen A."/>
            <person name="Lutzoni F."/>
            <person name="Magnuson J."/>
            <person name="Mondo S."/>
            <person name="Nolan M."/>
            <person name="Ohm R."/>
            <person name="Pangilinan J."/>
            <person name="Park H.-J."/>
            <person name="Ramirez L."/>
            <person name="Alfaro M."/>
            <person name="Sun H."/>
            <person name="Tritt A."/>
            <person name="Yoshinaga Y."/>
            <person name="Zwiers L.-H."/>
            <person name="Turgeon B."/>
            <person name="Goodwin S."/>
            <person name="Spatafora J."/>
            <person name="Crous P."/>
            <person name="Grigoriev I."/>
        </authorList>
    </citation>
    <scope>NUCLEOTIDE SEQUENCE</scope>
    <source>
        <strain evidence="1">ATCC 200398</strain>
    </source>
</reference>
<keyword evidence="2" id="KW-1185">Reference proteome</keyword>
<evidence type="ECO:0000313" key="1">
    <source>
        <dbReference type="EMBL" id="KAF2476177.1"/>
    </source>
</evidence>
<proteinExistence type="predicted"/>
<gene>
    <name evidence="1" type="ORF">BDR25DRAFT_277166</name>
</gene>
<name>A0ACB6RAQ2_9PLEO</name>
<organism evidence="1 2">
    <name type="scientific">Lindgomyces ingoldianus</name>
    <dbReference type="NCBI Taxonomy" id="673940"/>
    <lineage>
        <taxon>Eukaryota</taxon>
        <taxon>Fungi</taxon>
        <taxon>Dikarya</taxon>
        <taxon>Ascomycota</taxon>
        <taxon>Pezizomycotina</taxon>
        <taxon>Dothideomycetes</taxon>
        <taxon>Pleosporomycetidae</taxon>
        <taxon>Pleosporales</taxon>
        <taxon>Lindgomycetaceae</taxon>
        <taxon>Lindgomyces</taxon>
    </lineage>
</organism>